<dbReference type="STRING" id="67267.GCA_000716675_03623"/>
<dbReference type="OrthoDB" id="4319383at2"/>
<sequence length="68" mass="7340">MKQLLEFLGVILLIQGAVGLLNELTGWLGGWGAVQHLAFVDGYELYLSIAMIVLACALFAAAESRRFG</sequence>
<gene>
    <name evidence="2" type="ORF">SMD44_06883</name>
</gene>
<dbReference type="eggNOG" id="ENOG5031SBJ">
    <property type="taxonomic scope" value="Bacteria"/>
</dbReference>
<evidence type="ECO:0000256" key="1">
    <source>
        <dbReference type="SAM" id="Phobius"/>
    </source>
</evidence>
<keyword evidence="1" id="KW-0472">Membrane</keyword>
<dbReference type="KEGG" id="salf:SMD44_06883"/>
<feature type="transmembrane region" description="Helical" evidence="1">
    <location>
        <begin position="43"/>
        <end position="62"/>
    </location>
</feature>
<name>A0A1Z1WM34_9ACTN</name>
<dbReference type="AlphaFoldDB" id="A0A1Z1WM34"/>
<dbReference type="Proteomes" id="UP000195880">
    <property type="component" value="Chromosome"/>
</dbReference>
<keyword evidence="3" id="KW-1185">Reference proteome</keyword>
<keyword evidence="1" id="KW-1133">Transmembrane helix</keyword>
<dbReference type="RefSeq" id="WP_030361883.1">
    <property type="nucleotide sequence ID" value="NZ_CP021748.1"/>
</dbReference>
<keyword evidence="1" id="KW-0812">Transmembrane</keyword>
<evidence type="ECO:0000313" key="3">
    <source>
        <dbReference type="Proteomes" id="UP000195880"/>
    </source>
</evidence>
<reference evidence="2 3" key="1">
    <citation type="submission" date="2017-05" db="EMBL/GenBank/DDBJ databases">
        <title>Streptomyces alboflavus Genome sequencing and assembly.</title>
        <authorList>
            <person name="Wang Y."/>
            <person name="Du B."/>
            <person name="Ding Y."/>
            <person name="Liu H."/>
            <person name="Hou Q."/>
            <person name="Liu K."/>
            <person name="Wang C."/>
            <person name="Yao L."/>
        </authorList>
    </citation>
    <scope>NUCLEOTIDE SEQUENCE [LARGE SCALE GENOMIC DNA]</scope>
    <source>
        <strain evidence="2 3">MDJK44</strain>
    </source>
</reference>
<proteinExistence type="predicted"/>
<dbReference type="EMBL" id="CP021748">
    <property type="protein sequence ID" value="ARX87402.1"/>
    <property type="molecule type" value="Genomic_DNA"/>
</dbReference>
<accession>A0A1Z1WM34</accession>
<organism evidence="2 3">
    <name type="scientific">Streptomyces alboflavus</name>
    <dbReference type="NCBI Taxonomy" id="67267"/>
    <lineage>
        <taxon>Bacteria</taxon>
        <taxon>Bacillati</taxon>
        <taxon>Actinomycetota</taxon>
        <taxon>Actinomycetes</taxon>
        <taxon>Kitasatosporales</taxon>
        <taxon>Streptomycetaceae</taxon>
        <taxon>Streptomyces</taxon>
    </lineage>
</organism>
<evidence type="ECO:0000313" key="2">
    <source>
        <dbReference type="EMBL" id="ARX87402.1"/>
    </source>
</evidence>
<protein>
    <submittedName>
        <fullName evidence="2">Uncharacterized protein</fullName>
    </submittedName>
</protein>